<sequence>MSKQQTIVILGGGTAGWMTANLLHLQLAKHGFKVLVIESPEIGIIGVGEGSTPQLKVFFDLLGITEQQWMPQCDATYKYGIRFNAWTEHKEAPNTYFHPFPASTDGHSAKAFLGATHYLRSGQPAAPHPDRYFLATYLATANKTPKLKNPSTALPAVSYGYHFDSYKLGAYLKRHGEDQGIETMSATIASAQAEHGNILSLTTTDNTTITADWFFDCSGFNSILLQKTLHVPFESFADHLYNDSAIATPTPCQGQELGQTEATALSAGWAWRIPLQSRIGNGYVFSSHYKSFAEAETEFCEHLGLDPNTASFRRIKMRVGQVAQHWSGNCVGVGLAQGFIEPLEATALHLVQETVTQFIGAFTAGNFTTRHQNQFNEVIKQRFLGVKDYITGHYVLNQRTDSRYWEDCRSTVKPTPSLNKIMACWASNGDLQQLLQEQGLAAYYPSISWYCLLSGYHTYQDSHLAQWQNDNTTVQEVARFLHEQCALFA</sequence>
<gene>
    <name evidence="3" type="ORF">NLF92_01360</name>
</gene>
<feature type="active site" evidence="1">
    <location>
        <position position="78"/>
    </location>
</feature>
<keyword evidence="2" id="KW-0274">FAD</keyword>
<dbReference type="InterPro" id="IPR033856">
    <property type="entry name" value="Trp_halogen"/>
</dbReference>
<name>A0AA41X0E3_9ALTE</name>
<evidence type="ECO:0000313" key="3">
    <source>
        <dbReference type="EMBL" id="MCP3427592.1"/>
    </source>
</evidence>
<dbReference type="RefSeq" id="WP_254098081.1">
    <property type="nucleotide sequence ID" value="NZ_JANATA010000001.1"/>
</dbReference>
<dbReference type="PANTHER" id="PTHR43747">
    <property type="entry name" value="FAD-BINDING PROTEIN"/>
    <property type="match status" value="1"/>
</dbReference>
<reference evidence="3" key="1">
    <citation type="submission" date="2022-07" db="EMBL/GenBank/DDBJ databases">
        <title>Characterization of the Novel Bacterium Alteromonas immobilis LMIT006 and Alteromonas gregis LMIT007.</title>
        <authorList>
            <person name="Lin X."/>
        </authorList>
    </citation>
    <scope>NUCLEOTIDE SEQUENCE</scope>
    <source>
        <strain evidence="3">LMIT007</strain>
    </source>
</reference>
<keyword evidence="4" id="KW-1185">Reference proteome</keyword>
<dbReference type="PIRSF" id="PIRSF011396">
    <property type="entry name" value="Trp_halogenase"/>
    <property type="match status" value="1"/>
</dbReference>
<feature type="binding site" evidence="2">
    <location>
        <position position="335"/>
    </location>
    <ligand>
        <name>FAD</name>
        <dbReference type="ChEBI" id="CHEBI:57692"/>
    </ligand>
</feature>
<dbReference type="GO" id="GO:0000166">
    <property type="term" value="F:nucleotide binding"/>
    <property type="evidence" value="ECO:0007669"/>
    <property type="project" value="UniProtKB-KW"/>
</dbReference>
<dbReference type="Gene3D" id="3.50.50.60">
    <property type="entry name" value="FAD/NAD(P)-binding domain"/>
    <property type="match status" value="1"/>
</dbReference>
<dbReference type="Proteomes" id="UP001165413">
    <property type="component" value="Unassembled WGS sequence"/>
</dbReference>
<dbReference type="InterPro" id="IPR050816">
    <property type="entry name" value="Flavin-dep_Halogenase_NPB"/>
</dbReference>
<dbReference type="PANTHER" id="PTHR43747:SF4">
    <property type="entry name" value="FLAVIN-DEPENDENT TRYPTOPHAN HALOGENASE"/>
    <property type="match status" value="1"/>
</dbReference>
<evidence type="ECO:0000256" key="1">
    <source>
        <dbReference type="PIRSR" id="PIRSR011396-1"/>
    </source>
</evidence>
<comment type="caution">
    <text evidence="3">The sequence shown here is derived from an EMBL/GenBank/DDBJ whole genome shotgun (WGS) entry which is preliminary data.</text>
</comment>
<accession>A0AA41X0E3</accession>
<dbReference type="GO" id="GO:0004497">
    <property type="term" value="F:monooxygenase activity"/>
    <property type="evidence" value="ECO:0007669"/>
    <property type="project" value="InterPro"/>
</dbReference>
<dbReference type="Pfam" id="PF04820">
    <property type="entry name" value="Trp_halogenase"/>
    <property type="match status" value="1"/>
</dbReference>
<organism evidence="3 4">
    <name type="scientific">Opacimonas viscosa</name>
    <dbReference type="NCBI Taxonomy" id="2961944"/>
    <lineage>
        <taxon>Bacteria</taxon>
        <taxon>Pseudomonadati</taxon>
        <taxon>Pseudomonadota</taxon>
        <taxon>Gammaproteobacteria</taxon>
        <taxon>Alteromonadales</taxon>
        <taxon>Alteromonadaceae</taxon>
        <taxon>Opacimonas</taxon>
    </lineage>
</organism>
<dbReference type="InterPro" id="IPR036188">
    <property type="entry name" value="FAD/NAD-bd_sf"/>
</dbReference>
<dbReference type="SUPFAM" id="SSF51905">
    <property type="entry name" value="FAD/NAD(P)-binding domain"/>
    <property type="match status" value="1"/>
</dbReference>
<feature type="binding site" evidence="2">
    <location>
        <begin position="12"/>
        <end position="15"/>
    </location>
    <ligand>
        <name>FAD</name>
        <dbReference type="ChEBI" id="CHEBI:57692"/>
    </ligand>
</feature>
<keyword evidence="2" id="KW-0547">Nucleotide-binding</keyword>
<protein>
    <submittedName>
        <fullName evidence="3">Tryptophan 7-halogenase</fullName>
    </submittedName>
</protein>
<evidence type="ECO:0000256" key="2">
    <source>
        <dbReference type="PIRSR" id="PIRSR011396-2"/>
    </source>
</evidence>
<proteinExistence type="predicted"/>
<evidence type="ECO:0000313" key="4">
    <source>
        <dbReference type="Proteomes" id="UP001165413"/>
    </source>
</evidence>
<dbReference type="EMBL" id="JANATA010000001">
    <property type="protein sequence ID" value="MCP3427592.1"/>
    <property type="molecule type" value="Genomic_DNA"/>
</dbReference>
<feature type="binding site" evidence="2">
    <location>
        <position position="78"/>
    </location>
    <ligand>
        <name>7-chloro-L-tryptophan</name>
        <dbReference type="ChEBI" id="CHEBI:58713"/>
    </ligand>
</feature>
<feature type="binding site" evidence="2">
    <location>
        <position position="344"/>
    </location>
    <ligand>
        <name>L-tryptophan</name>
        <dbReference type="ChEBI" id="CHEBI:57912"/>
    </ligand>
</feature>
<keyword evidence="2" id="KW-0285">Flavoprotein</keyword>
<dbReference type="InterPro" id="IPR006905">
    <property type="entry name" value="Flavin_halogenase"/>
</dbReference>
<dbReference type="AlphaFoldDB" id="A0AA41X0E3"/>